<protein>
    <submittedName>
        <fullName evidence="1">Uncharacterized protein</fullName>
    </submittedName>
</protein>
<proteinExistence type="predicted"/>
<gene>
    <name evidence="1" type="ORF">BDN72DRAFT_838344</name>
</gene>
<dbReference type="Proteomes" id="UP000308600">
    <property type="component" value="Unassembled WGS sequence"/>
</dbReference>
<organism evidence="1 2">
    <name type="scientific">Pluteus cervinus</name>
    <dbReference type="NCBI Taxonomy" id="181527"/>
    <lineage>
        <taxon>Eukaryota</taxon>
        <taxon>Fungi</taxon>
        <taxon>Dikarya</taxon>
        <taxon>Basidiomycota</taxon>
        <taxon>Agaricomycotina</taxon>
        <taxon>Agaricomycetes</taxon>
        <taxon>Agaricomycetidae</taxon>
        <taxon>Agaricales</taxon>
        <taxon>Pluteineae</taxon>
        <taxon>Pluteaceae</taxon>
        <taxon>Pluteus</taxon>
    </lineage>
</organism>
<keyword evidence="2" id="KW-1185">Reference proteome</keyword>
<dbReference type="EMBL" id="ML208305">
    <property type="protein sequence ID" value="TFK70961.1"/>
    <property type="molecule type" value="Genomic_DNA"/>
</dbReference>
<sequence length="527" mass="58526">MPSAQTFGIMATPPAPTFSLSDHRIVKTDDVLCEIFWALESDHFMSVDEIRSNRRALVRAARACKAFRQPALDVLWSYQDSFMPLFRLLGPAFVDIGKAGGSSFDIRGTIDANRWRTFLNRAHGIRSLVVVMPHAICRHAFMRLSHKAGGPILVNLRSFSTTITPEREIEFSLLSLPHLHRIEINSISKGTVSMVESLCTDLEESPHHLQSLSLCGDESSPVTSCTLKSIKELTGLTSLKISGKFVPMDMDFLVHLGTLQSLSSLDIQCIKGRFNVSGGIKGFPSLSDFKLTTSDVRLAEDFFRGIHSRNLSRVHVAVTATGSEDILKRLIQAIFWDSRLARSRNLLTLCYEDVTLNGSPKIPIDYTGYFPSDVGRLQCLEIHSPRYNIDTTSRTFVSGAYYRSSLVTLILPLVPGFQPMGLGELASVVNNHPKLTSLQIYISPQDCRTPLPTQNPSPSLRSQIKTLSLGSAVVFSSMDEAIGIAEYLDRLCPYLSDLTGDGEQVGGWGQVFKLIRSYQEVRRVYYA</sequence>
<name>A0ACD3AZB6_9AGAR</name>
<evidence type="ECO:0000313" key="1">
    <source>
        <dbReference type="EMBL" id="TFK70961.1"/>
    </source>
</evidence>
<reference evidence="1 2" key="1">
    <citation type="journal article" date="2019" name="Nat. Ecol. Evol.">
        <title>Megaphylogeny resolves global patterns of mushroom evolution.</title>
        <authorList>
            <person name="Varga T."/>
            <person name="Krizsan K."/>
            <person name="Foldi C."/>
            <person name="Dima B."/>
            <person name="Sanchez-Garcia M."/>
            <person name="Sanchez-Ramirez S."/>
            <person name="Szollosi G.J."/>
            <person name="Szarkandi J.G."/>
            <person name="Papp V."/>
            <person name="Albert L."/>
            <person name="Andreopoulos W."/>
            <person name="Angelini C."/>
            <person name="Antonin V."/>
            <person name="Barry K.W."/>
            <person name="Bougher N.L."/>
            <person name="Buchanan P."/>
            <person name="Buyck B."/>
            <person name="Bense V."/>
            <person name="Catcheside P."/>
            <person name="Chovatia M."/>
            <person name="Cooper J."/>
            <person name="Damon W."/>
            <person name="Desjardin D."/>
            <person name="Finy P."/>
            <person name="Geml J."/>
            <person name="Haridas S."/>
            <person name="Hughes K."/>
            <person name="Justo A."/>
            <person name="Karasinski D."/>
            <person name="Kautmanova I."/>
            <person name="Kiss B."/>
            <person name="Kocsube S."/>
            <person name="Kotiranta H."/>
            <person name="LaButti K.M."/>
            <person name="Lechner B.E."/>
            <person name="Liimatainen K."/>
            <person name="Lipzen A."/>
            <person name="Lukacs Z."/>
            <person name="Mihaltcheva S."/>
            <person name="Morgado L.N."/>
            <person name="Niskanen T."/>
            <person name="Noordeloos M.E."/>
            <person name="Ohm R.A."/>
            <person name="Ortiz-Santana B."/>
            <person name="Ovrebo C."/>
            <person name="Racz N."/>
            <person name="Riley R."/>
            <person name="Savchenko A."/>
            <person name="Shiryaev A."/>
            <person name="Soop K."/>
            <person name="Spirin V."/>
            <person name="Szebenyi C."/>
            <person name="Tomsovsky M."/>
            <person name="Tulloss R.E."/>
            <person name="Uehling J."/>
            <person name="Grigoriev I.V."/>
            <person name="Vagvolgyi C."/>
            <person name="Papp T."/>
            <person name="Martin F.M."/>
            <person name="Miettinen O."/>
            <person name="Hibbett D.S."/>
            <person name="Nagy L.G."/>
        </authorList>
    </citation>
    <scope>NUCLEOTIDE SEQUENCE [LARGE SCALE GENOMIC DNA]</scope>
    <source>
        <strain evidence="1 2">NL-1719</strain>
    </source>
</reference>
<evidence type="ECO:0000313" key="2">
    <source>
        <dbReference type="Proteomes" id="UP000308600"/>
    </source>
</evidence>
<accession>A0ACD3AZB6</accession>